<reference evidence="3 4" key="1">
    <citation type="submission" date="2016-06" db="EMBL/GenBank/DDBJ databases">
        <title>The Draft Genome Sequence and Annotation of the Desert Woodrat Neotoma lepida.</title>
        <authorList>
            <person name="Campbell M."/>
            <person name="Oakeson K.F."/>
            <person name="Yandell M."/>
            <person name="Halpert J.R."/>
            <person name="Dearing D."/>
        </authorList>
    </citation>
    <scope>NUCLEOTIDE SEQUENCE [LARGE SCALE GENOMIC DNA]</scope>
    <source>
        <strain evidence="3">417</strain>
        <tissue evidence="3">Liver</tissue>
    </source>
</reference>
<dbReference type="InterPro" id="IPR000648">
    <property type="entry name" value="Oxysterol-bd"/>
</dbReference>
<evidence type="ECO:0000313" key="4">
    <source>
        <dbReference type="Proteomes" id="UP000092124"/>
    </source>
</evidence>
<evidence type="ECO:0008006" key="5">
    <source>
        <dbReference type="Google" id="ProtNLM"/>
    </source>
</evidence>
<dbReference type="SUPFAM" id="SSF144000">
    <property type="entry name" value="Oxysterol-binding protein-like"/>
    <property type="match status" value="1"/>
</dbReference>
<dbReference type="Gene3D" id="3.30.70.3490">
    <property type="match status" value="1"/>
</dbReference>
<dbReference type="OrthoDB" id="10053431at2759"/>
<dbReference type="STRING" id="56216.A0A1A6GCJ2"/>
<dbReference type="GO" id="GO:0008289">
    <property type="term" value="F:lipid binding"/>
    <property type="evidence" value="ECO:0007669"/>
    <property type="project" value="InterPro"/>
</dbReference>
<keyword evidence="2" id="KW-1133">Transmembrane helix</keyword>
<proteinExistence type="predicted"/>
<dbReference type="EMBL" id="LZPO01097655">
    <property type="protein sequence ID" value="OBS63933.1"/>
    <property type="molecule type" value="Genomic_DNA"/>
</dbReference>
<keyword evidence="2" id="KW-0812">Transmembrane</keyword>
<keyword evidence="4" id="KW-1185">Reference proteome</keyword>
<dbReference type="Pfam" id="PF01237">
    <property type="entry name" value="Oxysterol_BP"/>
    <property type="match status" value="1"/>
</dbReference>
<dbReference type="AlphaFoldDB" id="A0A1A6GCJ2"/>
<keyword evidence="2" id="KW-0472">Membrane</keyword>
<name>A0A1A6GCJ2_NEOLE</name>
<feature type="compositionally biased region" description="Basic residues" evidence="1">
    <location>
        <begin position="100"/>
        <end position="113"/>
    </location>
</feature>
<evidence type="ECO:0000256" key="2">
    <source>
        <dbReference type="SAM" id="Phobius"/>
    </source>
</evidence>
<dbReference type="Proteomes" id="UP000092124">
    <property type="component" value="Unassembled WGS sequence"/>
</dbReference>
<feature type="compositionally biased region" description="Polar residues" evidence="1">
    <location>
        <begin position="124"/>
        <end position="136"/>
    </location>
</feature>
<dbReference type="FunFam" id="3.30.70.3490:FF:000005">
    <property type="entry name" value="Oxysterol-binding protein"/>
    <property type="match status" value="1"/>
</dbReference>
<protein>
    <recommendedName>
        <fullName evidence="5">Oxysterol-binding protein</fullName>
    </recommendedName>
</protein>
<comment type="caution">
    <text evidence="3">The sequence shown here is derived from an EMBL/GenBank/DDBJ whole genome shotgun (WGS) entry which is preliminary data.</text>
</comment>
<dbReference type="InterPro" id="IPR037239">
    <property type="entry name" value="OSBP_sf"/>
</dbReference>
<organism evidence="3 4">
    <name type="scientific">Neotoma lepida</name>
    <name type="common">Desert woodrat</name>
    <dbReference type="NCBI Taxonomy" id="56216"/>
    <lineage>
        <taxon>Eukaryota</taxon>
        <taxon>Metazoa</taxon>
        <taxon>Chordata</taxon>
        <taxon>Craniata</taxon>
        <taxon>Vertebrata</taxon>
        <taxon>Euteleostomi</taxon>
        <taxon>Mammalia</taxon>
        <taxon>Eutheria</taxon>
        <taxon>Euarchontoglires</taxon>
        <taxon>Glires</taxon>
        <taxon>Rodentia</taxon>
        <taxon>Myomorpha</taxon>
        <taxon>Muroidea</taxon>
        <taxon>Cricetidae</taxon>
        <taxon>Neotominae</taxon>
        <taxon>Neotoma</taxon>
    </lineage>
</organism>
<evidence type="ECO:0000313" key="3">
    <source>
        <dbReference type="EMBL" id="OBS63933.1"/>
    </source>
</evidence>
<evidence type="ECO:0000256" key="1">
    <source>
        <dbReference type="SAM" id="MobiDB-lite"/>
    </source>
</evidence>
<gene>
    <name evidence="3" type="ORF">A6R68_07527</name>
</gene>
<feature type="region of interest" description="Disordered" evidence="1">
    <location>
        <begin position="90"/>
        <end position="142"/>
    </location>
</feature>
<sequence length="208" mass="24376">MYIRLWQRVTRAINAKDQTEATQEKYVLEEAQRQAARDRKTKNEEWACKLFELDPLTGEWHYKFSDTRPWDPLNDMIQFEKDGVIQTKVKHRTPMVSVPKMKHKPTRQQKKVAKGYSSPEPDLQDSSGSEGQSVKPSTRRKKGIDLGDIQSSIESIKQTQEEIKRNIMALRNHLLSSTPATDYFLQQKDYFVIFLLILLQVIINFMFK</sequence>
<accession>A0A1A6GCJ2</accession>
<feature type="transmembrane region" description="Helical" evidence="2">
    <location>
        <begin position="190"/>
        <end position="207"/>
    </location>
</feature>